<feature type="signal peptide" evidence="1">
    <location>
        <begin position="1"/>
        <end position="24"/>
    </location>
</feature>
<dbReference type="OrthoDB" id="186070at2"/>
<feature type="domain" description="Endonuclease/exonuclease/phosphatase" evidence="2">
    <location>
        <begin position="32"/>
        <end position="285"/>
    </location>
</feature>
<protein>
    <submittedName>
        <fullName evidence="3">Metal-dependent hydrolase, endonuclease/exonuclease/phosphatase family</fullName>
    </submittedName>
</protein>
<dbReference type="Proteomes" id="UP000076023">
    <property type="component" value="Unassembled WGS sequence"/>
</dbReference>
<dbReference type="InParanoid" id="A0A146G8H8"/>
<keyword evidence="3" id="KW-0269">Exonuclease</keyword>
<dbReference type="PANTHER" id="PTHR42834">
    <property type="entry name" value="ENDONUCLEASE/EXONUCLEASE/PHOSPHATASE FAMILY PROTEIN (AFU_ORTHOLOGUE AFUA_3G09210)"/>
    <property type="match status" value="1"/>
</dbReference>
<evidence type="ECO:0000259" key="2">
    <source>
        <dbReference type="Pfam" id="PF03372"/>
    </source>
</evidence>
<feature type="chain" id="PRO_5007524709" evidence="1">
    <location>
        <begin position="25"/>
        <end position="297"/>
    </location>
</feature>
<dbReference type="PANTHER" id="PTHR42834:SF1">
    <property type="entry name" value="ENDONUCLEASE_EXONUCLEASE_PHOSPHATASE FAMILY PROTEIN (AFU_ORTHOLOGUE AFUA_3G09210)"/>
    <property type="match status" value="1"/>
</dbReference>
<dbReference type="STRING" id="690879.TSACC_22427"/>
<dbReference type="RefSeq" id="WP_075079682.1">
    <property type="nucleotide sequence ID" value="NZ_BDCO01000002.1"/>
</dbReference>
<dbReference type="GO" id="GO:0004527">
    <property type="term" value="F:exonuclease activity"/>
    <property type="evidence" value="ECO:0007669"/>
    <property type="project" value="UniProtKB-KW"/>
</dbReference>
<dbReference type="GO" id="GO:0004519">
    <property type="term" value="F:endonuclease activity"/>
    <property type="evidence" value="ECO:0007669"/>
    <property type="project" value="UniProtKB-KW"/>
</dbReference>
<dbReference type="InterPro" id="IPR005135">
    <property type="entry name" value="Endo/exonuclease/phosphatase"/>
</dbReference>
<sequence length="297" mass="33441">MGRFQTCCCRTLIFLFLAAAASFAAEVKVAWFNLENYIERDDGSGQIAKSPARIGAVVKTITELRPDILAVAEIGDRTTLTDLQNRLKAAGWDLPASEWVAGLDQARHLALLSRYPIVERNSQDALYFPLNGVKHGMHRGILDITVELAPAYRLRVLGAHFKSRRDESAYDQAAFRLAEARLFRSYVEKILRSAPETNLLAAGDLNDTKNEPAIREIIGTPREPGILRDIWVRDSRGETWTHYWKVADVYSRIDYLLTSPGLSPEILWRKCGIVDAPYWSQASDHRAIYAVLSPENK</sequence>
<gene>
    <name evidence="3" type="ORF">TSACC_22427</name>
</gene>
<keyword evidence="3" id="KW-0255">Endonuclease</keyword>
<reference evidence="4" key="1">
    <citation type="journal article" date="2017" name="Genome Announc.">
        <title>Draft Genome Sequence of Terrimicrobium sacchariphilum NM-5T, a Facultative Anaerobic Soil Bacterium of the Class Spartobacteria.</title>
        <authorList>
            <person name="Qiu Y.L."/>
            <person name="Tourlousse D.M."/>
            <person name="Matsuura N."/>
            <person name="Ohashi A."/>
            <person name="Sekiguchi Y."/>
        </authorList>
    </citation>
    <scope>NUCLEOTIDE SEQUENCE [LARGE SCALE GENOMIC DNA]</scope>
    <source>
        <strain evidence="4">NM-5</strain>
    </source>
</reference>
<keyword evidence="3" id="KW-0540">Nuclease</keyword>
<keyword evidence="1" id="KW-0732">Signal</keyword>
<dbReference type="EMBL" id="BDCO01000002">
    <property type="protein sequence ID" value="GAT34005.1"/>
    <property type="molecule type" value="Genomic_DNA"/>
</dbReference>
<dbReference type="Gene3D" id="3.60.10.10">
    <property type="entry name" value="Endonuclease/exonuclease/phosphatase"/>
    <property type="match status" value="1"/>
</dbReference>
<dbReference type="InterPro" id="IPR036691">
    <property type="entry name" value="Endo/exonu/phosph_ase_sf"/>
</dbReference>
<evidence type="ECO:0000313" key="4">
    <source>
        <dbReference type="Proteomes" id="UP000076023"/>
    </source>
</evidence>
<organism evidence="3 4">
    <name type="scientific">Terrimicrobium sacchariphilum</name>
    <dbReference type="NCBI Taxonomy" id="690879"/>
    <lineage>
        <taxon>Bacteria</taxon>
        <taxon>Pseudomonadati</taxon>
        <taxon>Verrucomicrobiota</taxon>
        <taxon>Terrimicrobiia</taxon>
        <taxon>Terrimicrobiales</taxon>
        <taxon>Terrimicrobiaceae</taxon>
        <taxon>Terrimicrobium</taxon>
    </lineage>
</organism>
<dbReference type="AlphaFoldDB" id="A0A146G8H8"/>
<keyword evidence="4" id="KW-1185">Reference proteome</keyword>
<comment type="caution">
    <text evidence="3">The sequence shown here is derived from an EMBL/GenBank/DDBJ whole genome shotgun (WGS) entry which is preliminary data.</text>
</comment>
<keyword evidence="3" id="KW-0378">Hydrolase</keyword>
<dbReference type="SUPFAM" id="SSF56219">
    <property type="entry name" value="DNase I-like"/>
    <property type="match status" value="1"/>
</dbReference>
<evidence type="ECO:0000313" key="3">
    <source>
        <dbReference type="EMBL" id="GAT34005.1"/>
    </source>
</evidence>
<accession>A0A146G8H8</accession>
<evidence type="ECO:0000256" key="1">
    <source>
        <dbReference type="SAM" id="SignalP"/>
    </source>
</evidence>
<dbReference type="Pfam" id="PF03372">
    <property type="entry name" value="Exo_endo_phos"/>
    <property type="match status" value="1"/>
</dbReference>
<proteinExistence type="predicted"/>
<name>A0A146G8H8_TERSA</name>